<evidence type="ECO:0000313" key="1">
    <source>
        <dbReference type="EMBL" id="KAG6499893.1"/>
    </source>
</evidence>
<accession>A0A8J5G2Q3</accession>
<organism evidence="1 2">
    <name type="scientific">Zingiber officinale</name>
    <name type="common">Ginger</name>
    <name type="synonym">Amomum zingiber</name>
    <dbReference type="NCBI Taxonomy" id="94328"/>
    <lineage>
        <taxon>Eukaryota</taxon>
        <taxon>Viridiplantae</taxon>
        <taxon>Streptophyta</taxon>
        <taxon>Embryophyta</taxon>
        <taxon>Tracheophyta</taxon>
        <taxon>Spermatophyta</taxon>
        <taxon>Magnoliopsida</taxon>
        <taxon>Liliopsida</taxon>
        <taxon>Zingiberales</taxon>
        <taxon>Zingiberaceae</taxon>
        <taxon>Zingiber</taxon>
    </lineage>
</organism>
<dbReference type="Proteomes" id="UP000734854">
    <property type="component" value="Unassembled WGS sequence"/>
</dbReference>
<reference evidence="1 2" key="1">
    <citation type="submission" date="2020-08" db="EMBL/GenBank/DDBJ databases">
        <title>Plant Genome Project.</title>
        <authorList>
            <person name="Zhang R.-G."/>
        </authorList>
    </citation>
    <scope>NUCLEOTIDE SEQUENCE [LARGE SCALE GENOMIC DNA]</scope>
    <source>
        <tissue evidence="1">Rhizome</tissue>
    </source>
</reference>
<dbReference type="EMBL" id="JACMSC010000011">
    <property type="protein sequence ID" value="KAG6499893.1"/>
    <property type="molecule type" value="Genomic_DNA"/>
</dbReference>
<gene>
    <name evidence="1" type="ORF">ZIOFF_039704</name>
</gene>
<keyword evidence="2" id="KW-1185">Reference proteome</keyword>
<dbReference type="AlphaFoldDB" id="A0A8J5G2Q3"/>
<name>A0A8J5G2Q3_ZINOF</name>
<sequence>MLNALLFYRTAHPLHEIFLTVLWIDGKFPSDQLENYHSKAVDVTLLIDTESISILCSTMYPQEPAITDMDLGPFSTALATPKSATFAPNFSSSKMLLDLTSRCTIGGTQSWCR</sequence>
<proteinExistence type="predicted"/>
<comment type="caution">
    <text evidence="1">The sequence shown here is derived from an EMBL/GenBank/DDBJ whole genome shotgun (WGS) entry which is preliminary data.</text>
</comment>
<protein>
    <submittedName>
        <fullName evidence="1">Uncharacterized protein</fullName>
    </submittedName>
</protein>
<evidence type="ECO:0000313" key="2">
    <source>
        <dbReference type="Proteomes" id="UP000734854"/>
    </source>
</evidence>